<evidence type="ECO:0000313" key="3">
    <source>
        <dbReference type="Proteomes" id="UP000789524"/>
    </source>
</evidence>
<organism evidence="2 3">
    <name type="scientific">Danaus chrysippus</name>
    <name type="common">African queen</name>
    <dbReference type="NCBI Taxonomy" id="151541"/>
    <lineage>
        <taxon>Eukaryota</taxon>
        <taxon>Metazoa</taxon>
        <taxon>Ecdysozoa</taxon>
        <taxon>Arthropoda</taxon>
        <taxon>Hexapoda</taxon>
        <taxon>Insecta</taxon>
        <taxon>Pterygota</taxon>
        <taxon>Neoptera</taxon>
        <taxon>Endopterygota</taxon>
        <taxon>Lepidoptera</taxon>
        <taxon>Glossata</taxon>
        <taxon>Ditrysia</taxon>
        <taxon>Papilionoidea</taxon>
        <taxon>Nymphalidae</taxon>
        <taxon>Danainae</taxon>
        <taxon>Danaini</taxon>
        <taxon>Danaina</taxon>
        <taxon>Danaus</taxon>
        <taxon>Anosia</taxon>
    </lineage>
</organism>
<proteinExistence type="predicted"/>
<dbReference type="Proteomes" id="UP000789524">
    <property type="component" value="Unassembled WGS sequence"/>
</dbReference>
<dbReference type="AlphaFoldDB" id="A0A8J2QF56"/>
<keyword evidence="3" id="KW-1185">Reference proteome</keyword>
<evidence type="ECO:0000313" key="2">
    <source>
        <dbReference type="EMBL" id="CAG9561589.1"/>
    </source>
</evidence>
<dbReference type="EMBL" id="CAKASE010000047">
    <property type="protein sequence ID" value="CAG9561589.1"/>
    <property type="molecule type" value="Genomic_DNA"/>
</dbReference>
<accession>A0A8J2QF56</accession>
<comment type="caution">
    <text evidence="2">The sequence shown here is derived from an EMBL/GenBank/DDBJ whole genome shotgun (WGS) entry which is preliminary data.</text>
</comment>
<name>A0A8J2QF56_9NEOP</name>
<reference evidence="2" key="1">
    <citation type="submission" date="2021-09" db="EMBL/GenBank/DDBJ databases">
        <authorList>
            <person name="Martin H S."/>
        </authorList>
    </citation>
    <scope>NUCLEOTIDE SEQUENCE</scope>
</reference>
<feature type="region of interest" description="Disordered" evidence="1">
    <location>
        <begin position="1"/>
        <end position="79"/>
    </location>
</feature>
<protein>
    <submittedName>
        <fullName evidence="2">(African queen) hypothetical protein</fullName>
    </submittedName>
</protein>
<feature type="compositionally biased region" description="Basic and acidic residues" evidence="1">
    <location>
        <begin position="1"/>
        <end position="13"/>
    </location>
</feature>
<sequence>MDTEGQGRSREAGGARPHTLHMGVAPDRNRVGDTVCQHTPTEQSLDRAGPGVRDTPLQGVEDTPRGGQPPHPSPLTSDGFQEITGLTVCYTDVDGPSVRFSVSVVSAPFTSSTERPSLRMSNTPSAVAAGTMESGNIDLEPHPSLQVSCYLIAISLDYSESM</sequence>
<dbReference type="OrthoDB" id="10632210at2759"/>
<evidence type="ECO:0000256" key="1">
    <source>
        <dbReference type="SAM" id="MobiDB-lite"/>
    </source>
</evidence>
<gene>
    <name evidence="2" type="ORF">DCHRY22_LOCUS3073</name>
</gene>